<evidence type="ECO:0008006" key="4">
    <source>
        <dbReference type="Google" id="ProtNLM"/>
    </source>
</evidence>
<accession>A0A9P6AVR1</accession>
<name>A0A9P6AVR1_9AGAM</name>
<feature type="transmembrane region" description="Helical" evidence="1">
    <location>
        <begin position="64"/>
        <end position="82"/>
    </location>
</feature>
<reference evidence="2" key="1">
    <citation type="journal article" date="2020" name="Nat. Commun.">
        <title>Large-scale genome sequencing of mycorrhizal fungi provides insights into the early evolution of symbiotic traits.</title>
        <authorList>
            <person name="Miyauchi S."/>
            <person name="Kiss E."/>
            <person name="Kuo A."/>
            <person name="Drula E."/>
            <person name="Kohler A."/>
            <person name="Sanchez-Garcia M."/>
            <person name="Morin E."/>
            <person name="Andreopoulos B."/>
            <person name="Barry K.W."/>
            <person name="Bonito G."/>
            <person name="Buee M."/>
            <person name="Carver A."/>
            <person name="Chen C."/>
            <person name="Cichocki N."/>
            <person name="Clum A."/>
            <person name="Culley D."/>
            <person name="Crous P.W."/>
            <person name="Fauchery L."/>
            <person name="Girlanda M."/>
            <person name="Hayes R.D."/>
            <person name="Keri Z."/>
            <person name="LaButti K."/>
            <person name="Lipzen A."/>
            <person name="Lombard V."/>
            <person name="Magnuson J."/>
            <person name="Maillard F."/>
            <person name="Murat C."/>
            <person name="Nolan M."/>
            <person name="Ohm R.A."/>
            <person name="Pangilinan J."/>
            <person name="Pereira M.F."/>
            <person name="Perotto S."/>
            <person name="Peter M."/>
            <person name="Pfister S."/>
            <person name="Riley R."/>
            <person name="Sitrit Y."/>
            <person name="Stielow J.B."/>
            <person name="Szollosi G."/>
            <person name="Zifcakova L."/>
            <person name="Stursova M."/>
            <person name="Spatafora J.W."/>
            <person name="Tedersoo L."/>
            <person name="Vaario L.M."/>
            <person name="Yamada A."/>
            <person name="Yan M."/>
            <person name="Wang P."/>
            <person name="Xu J."/>
            <person name="Bruns T."/>
            <person name="Baldrian P."/>
            <person name="Vilgalys R."/>
            <person name="Dunand C."/>
            <person name="Henrissat B."/>
            <person name="Grigoriev I.V."/>
            <person name="Hibbett D."/>
            <person name="Nagy L.G."/>
            <person name="Martin F.M."/>
        </authorList>
    </citation>
    <scope>NUCLEOTIDE SEQUENCE</scope>
    <source>
        <strain evidence="2">UP504</strain>
    </source>
</reference>
<feature type="transmembrane region" description="Helical" evidence="1">
    <location>
        <begin position="120"/>
        <end position="142"/>
    </location>
</feature>
<evidence type="ECO:0000313" key="3">
    <source>
        <dbReference type="Proteomes" id="UP000886523"/>
    </source>
</evidence>
<dbReference type="PANTHER" id="PTHR38646">
    <property type="entry name" value="YALI0F00814P"/>
    <property type="match status" value="1"/>
</dbReference>
<dbReference type="Proteomes" id="UP000886523">
    <property type="component" value="Unassembled WGS sequence"/>
</dbReference>
<keyword evidence="1" id="KW-0472">Membrane</keyword>
<keyword evidence="1" id="KW-1133">Transmembrane helix</keyword>
<sequence>MSLDVVSHLYRGHRRDSFCPLDDAELVELRARQRTFNGAYGRTALGTLCSSVAILKFFDQRFYRIGLVYCILTAVLVVTAVVRRRHSRHDFSDRYGRQVGRWDGFYGDSHRIFGRPFVTAGWIVIIVSIVVGGLQLGLIVLLSRI</sequence>
<feature type="transmembrane region" description="Helical" evidence="1">
    <location>
        <begin position="39"/>
        <end position="58"/>
    </location>
</feature>
<keyword evidence="3" id="KW-1185">Reference proteome</keyword>
<organism evidence="2 3">
    <name type="scientific">Hydnum rufescens UP504</name>
    <dbReference type="NCBI Taxonomy" id="1448309"/>
    <lineage>
        <taxon>Eukaryota</taxon>
        <taxon>Fungi</taxon>
        <taxon>Dikarya</taxon>
        <taxon>Basidiomycota</taxon>
        <taxon>Agaricomycotina</taxon>
        <taxon>Agaricomycetes</taxon>
        <taxon>Cantharellales</taxon>
        <taxon>Hydnaceae</taxon>
        <taxon>Hydnum</taxon>
    </lineage>
</organism>
<gene>
    <name evidence="2" type="ORF">BS47DRAFT_1330055</name>
</gene>
<keyword evidence="1" id="KW-0812">Transmembrane</keyword>
<proteinExistence type="predicted"/>
<comment type="caution">
    <text evidence="2">The sequence shown here is derived from an EMBL/GenBank/DDBJ whole genome shotgun (WGS) entry which is preliminary data.</text>
</comment>
<dbReference type="EMBL" id="MU128981">
    <property type="protein sequence ID" value="KAF9512846.1"/>
    <property type="molecule type" value="Genomic_DNA"/>
</dbReference>
<evidence type="ECO:0000256" key="1">
    <source>
        <dbReference type="SAM" id="Phobius"/>
    </source>
</evidence>
<dbReference type="OrthoDB" id="2555434at2759"/>
<dbReference type="PANTHER" id="PTHR38646:SF1">
    <property type="entry name" value="DUF202 DOMAIN-CONTAINING PROTEIN"/>
    <property type="match status" value="1"/>
</dbReference>
<dbReference type="AlphaFoldDB" id="A0A9P6AVR1"/>
<evidence type="ECO:0000313" key="2">
    <source>
        <dbReference type="EMBL" id="KAF9512846.1"/>
    </source>
</evidence>
<protein>
    <recommendedName>
        <fullName evidence="4">DUF202 domain-containing protein</fullName>
    </recommendedName>
</protein>